<reference evidence="1 2" key="1">
    <citation type="journal article" date="2018" name="New Phytol.">
        <title>Phylogenomics of Endogonaceae and evolution of mycorrhizas within Mucoromycota.</title>
        <authorList>
            <person name="Chang Y."/>
            <person name="Desiro A."/>
            <person name="Na H."/>
            <person name="Sandor L."/>
            <person name="Lipzen A."/>
            <person name="Clum A."/>
            <person name="Barry K."/>
            <person name="Grigoriev I.V."/>
            <person name="Martin F.M."/>
            <person name="Stajich J.E."/>
            <person name="Smith M.E."/>
            <person name="Bonito G."/>
            <person name="Spatafora J.W."/>
        </authorList>
    </citation>
    <scope>NUCLEOTIDE SEQUENCE [LARGE SCALE GENOMIC DNA]</scope>
    <source>
        <strain evidence="1 2">GMNB39</strain>
    </source>
</reference>
<evidence type="ECO:0000313" key="1">
    <source>
        <dbReference type="EMBL" id="RUP52046.1"/>
    </source>
</evidence>
<protein>
    <submittedName>
        <fullName evidence="1">Uncharacterized protein</fullName>
    </submittedName>
</protein>
<proteinExistence type="predicted"/>
<gene>
    <name evidence="1" type="ORF">BC936DRAFT_142698</name>
</gene>
<sequence>MDSTHKTNKHDWKLYTMLVQDVFGSWLAGSHFFINTEEQGIVTKRLQVLKQWAMYKITHISYEQLVQEAIASLPFNSKKTYVQYYWFKNIVKWVMWSRQHSPLLLQITSTSPVESYHVVLKKRGNASFGLLRACKVIRSVDESYINCASQVRFEFKTRCLIEVVTYSFLAGFPYPVQLLLVDEIQAFDKHIEDGKAMPDHDTLKYSCQFFCKYLLLCQHLFHCNIHGDFITDKHWEAFQNTFSKSGFNVYVSQM</sequence>
<dbReference type="EMBL" id="RBNI01000237">
    <property type="protein sequence ID" value="RUP52046.1"/>
    <property type="molecule type" value="Genomic_DNA"/>
</dbReference>
<keyword evidence="2" id="KW-1185">Reference proteome</keyword>
<organism evidence="1 2">
    <name type="scientific">Jimgerdemannia flammicorona</name>
    <dbReference type="NCBI Taxonomy" id="994334"/>
    <lineage>
        <taxon>Eukaryota</taxon>
        <taxon>Fungi</taxon>
        <taxon>Fungi incertae sedis</taxon>
        <taxon>Mucoromycota</taxon>
        <taxon>Mucoromycotina</taxon>
        <taxon>Endogonomycetes</taxon>
        <taxon>Endogonales</taxon>
        <taxon>Endogonaceae</taxon>
        <taxon>Jimgerdemannia</taxon>
    </lineage>
</organism>
<accession>A0A433DMX0</accession>
<dbReference type="Proteomes" id="UP000268093">
    <property type="component" value="Unassembled WGS sequence"/>
</dbReference>
<evidence type="ECO:0000313" key="2">
    <source>
        <dbReference type="Proteomes" id="UP000268093"/>
    </source>
</evidence>
<comment type="caution">
    <text evidence="1">The sequence shown here is derived from an EMBL/GenBank/DDBJ whole genome shotgun (WGS) entry which is preliminary data.</text>
</comment>
<name>A0A433DMX0_9FUNG</name>
<dbReference type="AlphaFoldDB" id="A0A433DMX0"/>
<dbReference type="OrthoDB" id="5330842at2759"/>